<gene>
    <name evidence="2" type="ORF">GCM10022410_15420</name>
</gene>
<evidence type="ECO:0000313" key="2">
    <source>
        <dbReference type="EMBL" id="GAA4070718.1"/>
    </source>
</evidence>
<keyword evidence="1" id="KW-0812">Transmembrane</keyword>
<comment type="caution">
    <text evidence="2">The sequence shown here is derived from an EMBL/GenBank/DDBJ whole genome shotgun (WGS) entry which is preliminary data.</text>
</comment>
<evidence type="ECO:0000256" key="1">
    <source>
        <dbReference type="SAM" id="Phobius"/>
    </source>
</evidence>
<keyword evidence="1" id="KW-0472">Membrane</keyword>
<proteinExistence type="predicted"/>
<sequence length="112" mass="12954">MFYLVISLLIIAISLFIISFFTNDRFKDIENQVEQLSLSNLQDSYQMKKKIKILEEELLPSQFDFSNQTGAKSTLEKQVESLYQQGYTVAQISQATKVSEYDIESLIKQLTN</sequence>
<feature type="transmembrane region" description="Helical" evidence="1">
    <location>
        <begin position="6"/>
        <end position="22"/>
    </location>
</feature>
<protein>
    <recommendedName>
        <fullName evidence="4">Helix-turn-helix domain-containing protein</fullName>
    </recommendedName>
</protein>
<keyword evidence="1" id="KW-1133">Transmembrane helix</keyword>
<evidence type="ECO:0008006" key="4">
    <source>
        <dbReference type="Google" id="ProtNLM"/>
    </source>
</evidence>
<accession>A0ABP7VNP4</accession>
<reference evidence="3" key="1">
    <citation type="journal article" date="2019" name="Int. J. Syst. Evol. Microbiol.">
        <title>The Global Catalogue of Microorganisms (GCM) 10K type strain sequencing project: providing services to taxonomists for standard genome sequencing and annotation.</title>
        <authorList>
            <consortium name="The Broad Institute Genomics Platform"/>
            <consortium name="The Broad Institute Genome Sequencing Center for Infectious Disease"/>
            <person name="Wu L."/>
            <person name="Ma J."/>
        </authorList>
    </citation>
    <scope>NUCLEOTIDE SEQUENCE [LARGE SCALE GENOMIC DNA]</scope>
    <source>
        <strain evidence="3">JCM 17250</strain>
    </source>
</reference>
<dbReference type="RefSeq" id="WP_344911923.1">
    <property type="nucleotide sequence ID" value="NZ_BAABDL010000084.1"/>
</dbReference>
<name>A0ABP7VNP4_9BACI</name>
<keyword evidence="3" id="KW-1185">Reference proteome</keyword>
<dbReference type="EMBL" id="BAABDL010000084">
    <property type="protein sequence ID" value="GAA4070718.1"/>
    <property type="molecule type" value="Genomic_DNA"/>
</dbReference>
<evidence type="ECO:0000313" key="3">
    <source>
        <dbReference type="Proteomes" id="UP001501734"/>
    </source>
</evidence>
<organism evidence="2 3">
    <name type="scientific">Amphibacillus indicireducens</name>
    <dbReference type="NCBI Taxonomy" id="1076330"/>
    <lineage>
        <taxon>Bacteria</taxon>
        <taxon>Bacillati</taxon>
        <taxon>Bacillota</taxon>
        <taxon>Bacilli</taxon>
        <taxon>Bacillales</taxon>
        <taxon>Bacillaceae</taxon>
        <taxon>Amphibacillus</taxon>
    </lineage>
</organism>
<dbReference type="Proteomes" id="UP001501734">
    <property type="component" value="Unassembled WGS sequence"/>
</dbReference>